<gene>
    <name evidence="5" type="ORF">BDA99DRAFT_444723</name>
</gene>
<proteinExistence type="predicted"/>
<feature type="compositionally biased region" description="Low complexity" evidence="1">
    <location>
        <begin position="1402"/>
        <end position="1419"/>
    </location>
</feature>
<reference evidence="5" key="1">
    <citation type="journal article" date="2022" name="IScience">
        <title>Evolution of zygomycete secretomes and the origins of terrestrial fungal ecologies.</title>
        <authorList>
            <person name="Chang Y."/>
            <person name="Wang Y."/>
            <person name="Mondo S."/>
            <person name="Ahrendt S."/>
            <person name="Andreopoulos W."/>
            <person name="Barry K."/>
            <person name="Beard J."/>
            <person name="Benny G.L."/>
            <person name="Blankenship S."/>
            <person name="Bonito G."/>
            <person name="Cuomo C."/>
            <person name="Desiro A."/>
            <person name="Gervers K.A."/>
            <person name="Hundley H."/>
            <person name="Kuo A."/>
            <person name="LaButti K."/>
            <person name="Lang B.F."/>
            <person name="Lipzen A."/>
            <person name="O'Donnell K."/>
            <person name="Pangilinan J."/>
            <person name="Reynolds N."/>
            <person name="Sandor L."/>
            <person name="Smith M.E."/>
            <person name="Tsang A."/>
            <person name="Grigoriev I.V."/>
            <person name="Stajich J.E."/>
            <person name="Spatafora J.W."/>
        </authorList>
    </citation>
    <scope>NUCLEOTIDE SEQUENCE</scope>
    <source>
        <strain evidence="5">RSA 2281</strain>
    </source>
</reference>
<feature type="domain" description="Meiotically up-regulated gene 62 protein-like alpha-beta" evidence="4">
    <location>
        <begin position="582"/>
        <end position="701"/>
    </location>
</feature>
<dbReference type="Pfam" id="PF23024">
    <property type="entry name" value="AMP-dom_DIP2-like"/>
    <property type="match status" value="1"/>
</dbReference>
<feature type="region of interest" description="Disordered" evidence="1">
    <location>
        <begin position="1401"/>
        <end position="1482"/>
    </location>
</feature>
<keyword evidence="6" id="KW-1185">Reference proteome</keyword>
<dbReference type="Gene3D" id="3.40.50.12780">
    <property type="entry name" value="N-terminal domain of ligase-like"/>
    <property type="match status" value="3"/>
</dbReference>
<dbReference type="PANTHER" id="PTHR22754">
    <property type="entry name" value="DISCO-INTERACTING PROTEIN 2 DIP2 -RELATED"/>
    <property type="match status" value="1"/>
</dbReference>
<evidence type="ECO:0000313" key="5">
    <source>
        <dbReference type="EMBL" id="KAI9251028.1"/>
    </source>
</evidence>
<evidence type="ECO:0000259" key="3">
    <source>
        <dbReference type="Pfam" id="PF23024"/>
    </source>
</evidence>
<feature type="domain" description="AMP-binding enzyme C-terminal" evidence="3">
    <location>
        <begin position="1260"/>
        <end position="1366"/>
    </location>
</feature>
<comment type="caution">
    <text evidence="5">The sequence shown here is derived from an EMBL/GenBank/DDBJ whole genome shotgun (WGS) entry which is preliminary data.</text>
</comment>
<sequence>MAGRQQLPLQPREIPFSILDHTNEHINMSQFKNLAEVLRYRATKSGYARNPAFTVVDGRGKESMNMTWEKLNARAEKVAHMIREKSGLHAGERVALIYRKSEQLEFIVALMGCFLAGMAAVPINAAEELAELSFILSLTNAYLVLTTDFNLKAFTRDMQAKSIEFPSNIDWWKTNDFGSWYPKKSGGYPAINTPDLAYIEYAKATNGELKGVAVNHKTILSGCTAFQGSVTETKSSVAPGDHGDQLTVTPVYKARGGADCVVTYLEQRQQIGLVVSVLWSIFSGSHTVFASSSIVDTPAVWIYVLSKFKATMALADYSSLNYITKYYQSHTKEVLNQSKKVMPDLSSLRFLMVDTLVVKPELNKYISESLLKPLKNRSPEETICPLISLPEHGGMIIGFRDFLGPAQLEQEETIDQTTGESIMTSVLATGSARDNFECTLNAEALKLNKVTVMATGEQAQKESDSPEVVHVGSFGFAIPEATVAIVDPETGVLCTPDTIGEIWVDAPSISGGFWGMPKHTEAVFHAKPIIVPAETLRPEIYDQEFLRTGLVGTTIGGRVIVLGPYEERLRQQKLGDTFGLEEVYFSSHILQTLKKHTRVDQCTIFELAVNDQHVPIVACEVPSMVSKSELSKIATSVIDTALNFHGLRIYGVIILATNTMARWVKHGRRHVHPLMVKRAFMNGEMPIRYLKMDVDRTIFNLATHEDPANGLWRSFAAYDRAIRSGQIMPRPQQQHTGMETVREVIDERTDFDLNKFTNIVDVLLWRTKLTAEEVAFIAVTQASNGSVINTKPYTWRKINSKIAAVANYLMKKGWKRGRKALILVPFGIEWIQAIYACMVLGVIPVLFEPPDPEQNQQRLKEEVENLVSTVRSLDVTYILTNAAAEEIMKHKNTSMFMKQVMQQYRDKRYKLPEFTNLGKASKTSKMLGKDSGFYVKPEWFSTGEKFPALISVHTAMDGTHTYTSIGHETILAQCRAQKMTCQLKSQRSIVGSGLGAYDSLGLLHFAFCGVYVGSPTIMLSISDFYLNPSSYFELLQRYKAKDVCSSHPLIQYYMNYSKKSSPMEQRSFVLQSVQNLMLVTEGRPRPGLYQHMVQTFASKRLEKEAINTVYSHLGNPMITTRSYMLIEPISLLVDFTWLRQGIIRPLPAEDEMYGIILHDSGIVPSNTMVAIVNPETGAVCPSNMVGEIWVSSDCNIKSIYGQNEAERQAQFEATLTGGDPRIKYMRTGDLGFLWNVQRRVDRGQPVIEEGQCLFVLGAKNETIERNGLIHFPYDVEMTVERCHPGIVPGGCIIFQAGQEIVVVVAVKSNDQAISAVPLVVNAILESHSFLIDTIAVIHSNQLPRTRFGEKQRKKAMTSFLEKKLPVLYVSRITNQHEPLSLPQWTQSHIDDTASVYSMPASGVQQQQGLGQQSQQGYPQAHTPHSASGRSIAENTDIGRSDSIQSSQRDLERRDTGSSKQSGTRISSVPTSPAVTEPPQSFH</sequence>
<organism evidence="5 6">
    <name type="scientific">Phascolomyces articulosus</name>
    <dbReference type="NCBI Taxonomy" id="60185"/>
    <lineage>
        <taxon>Eukaryota</taxon>
        <taxon>Fungi</taxon>
        <taxon>Fungi incertae sedis</taxon>
        <taxon>Mucoromycota</taxon>
        <taxon>Mucoromycotina</taxon>
        <taxon>Mucoromycetes</taxon>
        <taxon>Mucorales</taxon>
        <taxon>Lichtheimiaceae</taxon>
        <taxon>Phascolomyces</taxon>
    </lineage>
</organism>
<dbReference type="InterPro" id="IPR045851">
    <property type="entry name" value="AMP-bd_C_sf"/>
</dbReference>
<dbReference type="InterPro" id="IPR025110">
    <property type="entry name" value="AMP-bd_C"/>
</dbReference>
<dbReference type="InterPro" id="IPR042099">
    <property type="entry name" value="ANL_N_sf"/>
</dbReference>
<feature type="compositionally biased region" description="Polar residues" evidence="1">
    <location>
        <begin position="1457"/>
        <end position="1482"/>
    </location>
</feature>
<dbReference type="InterPro" id="IPR000873">
    <property type="entry name" value="AMP-dep_synth/lig_dom"/>
</dbReference>
<evidence type="ECO:0000259" key="4">
    <source>
        <dbReference type="Pfam" id="PF24919"/>
    </source>
</evidence>
<evidence type="ECO:0000259" key="2">
    <source>
        <dbReference type="Pfam" id="PF00501"/>
    </source>
</evidence>
<dbReference type="PANTHER" id="PTHR22754:SF32">
    <property type="entry name" value="DISCO-INTERACTING PROTEIN 2"/>
    <property type="match status" value="1"/>
</dbReference>
<dbReference type="Proteomes" id="UP001209540">
    <property type="component" value="Unassembled WGS sequence"/>
</dbReference>
<dbReference type="GO" id="GO:0005829">
    <property type="term" value="C:cytosol"/>
    <property type="evidence" value="ECO:0007669"/>
    <property type="project" value="TreeGrafter"/>
</dbReference>
<dbReference type="Gene3D" id="3.30.300.30">
    <property type="match status" value="1"/>
</dbReference>
<evidence type="ECO:0000313" key="6">
    <source>
        <dbReference type="Proteomes" id="UP001209540"/>
    </source>
</evidence>
<reference evidence="5" key="2">
    <citation type="submission" date="2023-02" db="EMBL/GenBank/DDBJ databases">
        <authorList>
            <consortium name="DOE Joint Genome Institute"/>
            <person name="Mondo S.J."/>
            <person name="Chang Y."/>
            <person name="Wang Y."/>
            <person name="Ahrendt S."/>
            <person name="Andreopoulos W."/>
            <person name="Barry K."/>
            <person name="Beard J."/>
            <person name="Benny G.L."/>
            <person name="Blankenship S."/>
            <person name="Bonito G."/>
            <person name="Cuomo C."/>
            <person name="Desiro A."/>
            <person name="Gervers K.A."/>
            <person name="Hundley H."/>
            <person name="Kuo A."/>
            <person name="LaButti K."/>
            <person name="Lang B.F."/>
            <person name="Lipzen A."/>
            <person name="O'Donnell K."/>
            <person name="Pangilinan J."/>
            <person name="Reynolds N."/>
            <person name="Sandor L."/>
            <person name="Smith M.W."/>
            <person name="Tsang A."/>
            <person name="Grigoriev I.V."/>
            <person name="Stajich J.E."/>
            <person name="Spatafora J.W."/>
        </authorList>
    </citation>
    <scope>NUCLEOTIDE SEQUENCE</scope>
    <source>
        <strain evidence="5">RSA 2281</strain>
    </source>
</reference>
<dbReference type="InterPro" id="IPR056881">
    <property type="entry name" value="Mug62_dom"/>
</dbReference>
<dbReference type="Pfam" id="PF24919">
    <property type="entry name" value="Mug62"/>
    <property type="match status" value="1"/>
</dbReference>
<feature type="domain" description="AMP-dependent synthetase/ligase" evidence="2">
    <location>
        <begin position="49"/>
        <end position="361"/>
    </location>
</feature>
<evidence type="ECO:0008006" key="7">
    <source>
        <dbReference type="Google" id="ProtNLM"/>
    </source>
</evidence>
<protein>
    <recommendedName>
        <fullName evidence="7">Acetyl-CoA synthetase-like protein</fullName>
    </recommendedName>
</protein>
<dbReference type="Pfam" id="PF00501">
    <property type="entry name" value="AMP-binding"/>
    <property type="match status" value="1"/>
</dbReference>
<accession>A0AAD5P9L1</accession>
<dbReference type="SUPFAM" id="SSF56801">
    <property type="entry name" value="Acetyl-CoA synthetase-like"/>
    <property type="match status" value="2"/>
</dbReference>
<name>A0AAD5P9L1_9FUNG</name>
<evidence type="ECO:0000256" key="1">
    <source>
        <dbReference type="SAM" id="MobiDB-lite"/>
    </source>
</evidence>
<dbReference type="EMBL" id="JAIXMP010000031">
    <property type="protein sequence ID" value="KAI9251028.1"/>
    <property type="molecule type" value="Genomic_DNA"/>
</dbReference>